<evidence type="ECO:0000256" key="12">
    <source>
        <dbReference type="SAM" id="SignalP"/>
    </source>
</evidence>
<dbReference type="SUPFAM" id="SSF56935">
    <property type="entry name" value="Porins"/>
    <property type="match status" value="1"/>
</dbReference>
<dbReference type="Pfam" id="PF07715">
    <property type="entry name" value="Plug"/>
    <property type="match status" value="1"/>
</dbReference>
<dbReference type="GO" id="GO:0009279">
    <property type="term" value="C:cell outer membrane"/>
    <property type="evidence" value="ECO:0007669"/>
    <property type="project" value="UniProtKB-SubCell"/>
</dbReference>
<dbReference type="InterPro" id="IPR036942">
    <property type="entry name" value="Beta-barrel_TonB_sf"/>
</dbReference>
<keyword evidence="3 10" id="KW-1134">Transmembrane beta strand</keyword>
<evidence type="ECO:0000256" key="8">
    <source>
        <dbReference type="ARBA" id="ARBA00023170"/>
    </source>
</evidence>
<dbReference type="Gene3D" id="2.40.170.20">
    <property type="entry name" value="TonB-dependent receptor, beta-barrel domain"/>
    <property type="match status" value="1"/>
</dbReference>
<gene>
    <name evidence="15" type="ORF">KDA27_20150</name>
</gene>
<evidence type="ECO:0000256" key="4">
    <source>
        <dbReference type="ARBA" id="ARBA00022692"/>
    </source>
</evidence>
<dbReference type="InterPro" id="IPR039426">
    <property type="entry name" value="TonB-dep_rcpt-like"/>
</dbReference>
<accession>A0A956NEX2</accession>
<name>A0A956NEX2_UNCEI</name>
<keyword evidence="2 10" id="KW-0813">Transport</keyword>
<dbReference type="PROSITE" id="PS52016">
    <property type="entry name" value="TONB_DEPENDENT_REC_3"/>
    <property type="match status" value="1"/>
</dbReference>
<feature type="domain" description="TonB-dependent receptor plug" evidence="14">
    <location>
        <begin position="57"/>
        <end position="153"/>
    </location>
</feature>
<dbReference type="InterPro" id="IPR012910">
    <property type="entry name" value="Plug_dom"/>
</dbReference>
<evidence type="ECO:0000256" key="7">
    <source>
        <dbReference type="ARBA" id="ARBA00023136"/>
    </source>
</evidence>
<keyword evidence="6 11" id="KW-0798">TonB box</keyword>
<evidence type="ECO:0000313" key="15">
    <source>
        <dbReference type="EMBL" id="MCA9758117.1"/>
    </source>
</evidence>
<organism evidence="15 16">
    <name type="scientific">Eiseniibacteriota bacterium</name>
    <dbReference type="NCBI Taxonomy" id="2212470"/>
    <lineage>
        <taxon>Bacteria</taxon>
        <taxon>Candidatus Eiseniibacteriota</taxon>
    </lineage>
</organism>
<feature type="signal peptide" evidence="12">
    <location>
        <begin position="1"/>
        <end position="17"/>
    </location>
</feature>
<dbReference type="Proteomes" id="UP000739538">
    <property type="component" value="Unassembled WGS sequence"/>
</dbReference>
<dbReference type="Gene3D" id="2.170.130.10">
    <property type="entry name" value="TonB-dependent receptor, plug domain"/>
    <property type="match status" value="1"/>
</dbReference>
<evidence type="ECO:0000313" key="16">
    <source>
        <dbReference type="Proteomes" id="UP000739538"/>
    </source>
</evidence>
<evidence type="ECO:0000256" key="5">
    <source>
        <dbReference type="ARBA" id="ARBA00022729"/>
    </source>
</evidence>
<dbReference type="InterPro" id="IPR037066">
    <property type="entry name" value="Plug_dom_sf"/>
</dbReference>
<dbReference type="EMBL" id="JAGQHS010000144">
    <property type="protein sequence ID" value="MCA9758117.1"/>
    <property type="molecule type" value="Genomic_DNA"/>
</dbReference>
<evidence type="ECO:0000256" key="11">
    <source>
        <dbReference type="RuleBase" id="RU003357"/>
    </source>
</evidence>
<evidence type="ECO:0000259" key="13">
    <source>
        <dbReference type="Pfam" id="PF00593"/>
    </source>
</evidence>
<keyword evidence="7 10" id="KW-0472">Membrane</keyword>
<evidence type="ECO:0000256" key="9">
    <source>
        <dbReference type="ARBA" id="ARBA00023237"/>
    </source>
</evidence>
<comment type="similarity">
    <text evidence="10 11">Belongs to the TonB-dependent receptor family.</text>
</comment>
<dbReference type="AlphaFoldDB" id="A0A956NEX2"/>
<reference evidence="15" key="2">
    <citation type="journal article" date="2021" name="Microbiome">
        <title>Successional dynamics and alternative stable states in a saline activated sludge microbial community over 9 years.</title>
        <authorList>
            <person name="Wang Y."/>
            <person name="Ye J."/>
            <person name="Ju F."/>
            <person name="Liu L."/>
            <person name="Boyd J.A."/>
            <person name="Deng Y."/>
            <person name="Parks D.H."/>
            <person name="Jiang X."/>
            <person name="Yin X."/>
            <person name="Woodcroft B.J."/>
            <person name="Tyson G.W."/>
            <person name="Hugenholtz P."/>
            <person name="Polz M.F."/>
            <person name="Zhang T."/>
        </authorList>
    </citation>
    <scope>NUCLEOTIDE SEQUENCE</scope>
    <source>
        <strain evidence="15">HKST-UBA02</strain>
    </source>
</reference>
<comment type="caution">
    <text evidence="15">The sequence shown here is derived from an EMBL/GenBank/DDBJ whole genome shotgun (WGS) entry which is preliminary data.</text>
</comment>
<keyword evidence="8 15" id="KW-0675">Receptor</keyword>
<dbReference type="PANTHER" id="PTHR30069:SF29">
    <property type="entry name" value="HEMOGLOBIN AND HEMOGLOBIN-HAPTOGLOBIN-BINDING PROTEIN 1-RELATED"/>
    <property type="match status" value="1"/>
</dbReference>
<sequence length="697" mass="75098">MLRSSLLFLILATTVGASPARGEITEASPADSAKYRFTEVTTEAVRTLTSVGGAAAVEVDVDTMDVAPAPSVEEVLRELPLLHVRTNSRGEAEISARGSESRQVAVLVDGVPITLAWDARADVSVLPATGVQKLTFVRGLSSMLYGPNVLGGIVEAQVGRSLTQPDRSATQIAVGADHVGAVSTSVSTSVPVESESGDWLFRAGFGYRNSPGDPLADGVTEPLPEGDDLRVNTDLEKFDGFASARYLHWSGAWVSLSGSSFKLDRGIAAELGLADEDARLWRYPHVSRTVAVLSAGTGFRSSPFGGQGDIEASFGFDNGRTDIDEYTSRAYDEVAGFENGEDQTLTFRLLADQTLGDRSNLRGSFTFASVNHDEITEESVNDIPQTVTTPYQQQLMSVGVENDWKILQSNGPVNSVSLTVGAAYDQADTPKTGGRESLGTISKWGGRLGLSAATHQGRTVYHAGVSRRGRFPALRELYSGALNRFQPNPDLKPETLLTMEAGVTSRIGTGEVQAVLFHNLLEDAVVRTTLEDRRFFRVNRDELRSTGLELLGAHYVGPFDVSGSLTWQSVELTDTSVDTSDPSADNTSDPENLPELFGDLTVALPLPGQLRFGGSVEYTGTQFAIDGLTDELVELDDATIVGFFASKTWRPDLPWNGGTFRFLEARIGVDNVGDQARYDAWGLPEPGRRIRFGLKLY</sequence>
<reference evidence="15" key="1">
    <citation type="submission" date="2020-04" db="EMBL/GenBank/DDBJ databases">
        <authorList>
            <person name="Zhang T."/>
        </authorList>
    </citation>
    <scope>NUCLEOTIDE SEQUENCE</scope>
    <source>
        <strain evidence="15">HKST-UBA02</strain>
    </source>
</reference>
<feature type="domain" description="TonB-dependent receptor-like beta-barrel" evidence="13">
    <location>
        <begin position="306"/>
        <end position="672"/>
    </location>
</feature>
<dbReference type="GO" id="GO:0015344">
    <property type="term" value="F:siderophore uptake transmembrane transporter activity"/>
    <property type="evidence" value="ECO:0007669"/>
    <property type="project" value="TreeGrafter"/>
</dbReference>
<evidence type="ECO:0000256" key="2">
    <source>
        <dbReference type="ARBA" id="ARBA00022448"/>
    </source>
</evidence>
<dbReference type="Pfam" id="PF00593">
    <property type="entry name" value="TonB_dep_Rec_b-barrel"/>
    <property type="match status" value="1"/>
</dbReference>
<dbReference type="PANTHER" id="PTHR30069">
    <property type="entry name" value="TONB-DEPENDENT OUTER MEMBRANE RECEPTOR"/>
    <property type="match status" value="1"/>
</dbReference>
<keyword evidence="5 12" id="KW-0732">Signal</keyword>
<evidence type="ECO:0000259" key="14">
    <source>
        <dbReference type="Pfam" id="PF07715"/>
    </source>
</evidence>
<protein>
    <submittedName>
        <fullName evidence="15">TonB-dependent receptor</fullName>
    </submittedName>
</protein>
<dbReference type="InterPro" id="IPR000531">
    <property type="entry name" value="Beta-barrel_TonB"/>
</dbReference>
<evidence type="ECO:0000256" key="6">
    <source>
        <dbReference type="ARBA" id="ARBA00023077"/>
    </source>
</evidence>
<evidence type="ECO:0000256" key="1">
    <source>
        <dbReference type="ARBA" id="ARBA00004571"/>
    </source>
</evidence>
<keyword evidence="4 10" id="KW-0812">Transmembrane</keyword>
<evidence type="ECO:0000256" key="3">
    <source>
        <dbReference type="ARBA" id="ARBA00022452"/>
    </source>
</evidence>
<comment type="subcellular location">
    <subcellularLocation>
        <location evidence="1 10">Cell outer membrane</location>
        <topology evidence="1 10">Multi-pass membrane protein</topology>
    </subcellularLocation>
</comment>
<keyword evidence="9 10" id="KW-0998">Cell outer membrane</keyword>
<feature type="chain" id="PRO_5037292308" evidence="12">
    <location>
        <begin position="18"/>
        <end position="697"/>
    </location>
</feature>
<evidence type="ECO:0000256" key="10">
    <source>
        <dbReference type="PROSITE-ProRule" id="PRU01360"/>
    </source>
</evidence>
<proteinExistence type="inferred from homology"/>
<dbReference type="GO" id="GO:0044718">
    <property type="term" value="P:siderophore transmembrane transport"/>
    <property type="evidence" value="ECO:0007669"/>
    <property type="project" value="TreeGrafter"/>
</dbReference>